<dbReference type="PANTHER" id="PTHR30189">
    <property type="entry name" value="LPS-ASSEMBLY PROTEIN"/>
    <property type="match status" value="1"/>
</dbReference>
<comment type="subcellular location">
    <subcellularLocation>
        <location evidence="4">Cell outer membrane</location>
    </subcellularLocation>
</comment>
<name>A0A516H6G9_9PROT</name>
<comment type="function">
    <text evidence="4">Involved in the assembly of lipopolysaccharide (LPS) at the surface of the outer membrane.</text>
</comment>
<dbReference type="OrthoDB" id="9760225at2"/>
<dbReference type="KEGG" id="fer:FNB15_19310"/>
<dbReference type="GO" id="GO:0009279">
    <property type="term" value="C:cell outer membrane"/>
    <property type="evidence" value="ECO:0007669"/>
    <property type="project" value="UniProtKB-SubCell"/>
</dbReference>
<dbReference type="HAMAP" id="MF_01411">
    <property type="entry name" value="LPS_assembly_LptD"/>
    <property type="match status" value="1"/>
</dbReference>
<evidence type="ECO:0000256" key="4">
    <source>
        <dbReference type="HAMAP-Rule" id="MF_01411"/>
    </source>
</evidence>
<evidence type="ECO:0000313" key="8">
    <source>
        <dbReference type="Proteomes" id="UP000317496"/>
    </source>
</evidence>
<dbReference type="InterPro" id="IPR005653">
    <property type="entry name" value="OstA-like_N"/>
</dbReference>
<keyword evidence="1 4" id="KW-0732">Signal</keyword>
<dbReference type="GO" id="GO:0015920">
    <property type="term" value="P:lipopolysaccharide transport"/>
    <property type="evidence" value="ECO:0007669"/>
    <property type="project" value="InterPro"/>
</dbReference>
<dbReference type="PANTHER" id="PTHR30189:SF1">
    <property type="entry name" value="LPS-ASSEMBLY PROTEIN LPTD"/>
    <property type="match status" value="1"/>
</dbReference>
<gene>
    <name evidence="4" type="primary">lptD</name>
    <name evidence="7" type="ORF">FNB15_19310</name>
</gene>
<keyword evidence="8" id="KW-1185">Reference proteome</keyword>
<dbReference type="Gene3D" id="2.60.450.10">
    <property type="entry name" value="Lipopolysaccharide (LPS) transport protein A like domain"/>
    <property type="match status" value="1"/>
</dbReference>
<dbReference type="EMBL" id="CP041636">
    <property type="protein sequence ID" value="QDO99290.1"/>
    <property type="molecule type" value="Genomic_DNA"/>
</dbReference>
<keyword evidence="2 4" id="KW-0472">Membrane</keyword>
<dbReference type="InterPro" id="IPR050218">
    <property type="entry name" value="LptD"/>
</dbReference>
<protein>
    <recommendedName>
        <fullName evidence="4">LPS-assembly protein LptD</fullName>
    </recommendedName>
</protein>
<dbReference type="AlphaFoldDB" id="A0A516H6G9"/>
<evidence type="ECO:0000256" key="3">
    <source>
        <dbReference type="ARBA" id="ARBA00023237"/>
    </source>
</evidence>
<organism evidence="7 8">
    <name type="scientific">Ferrovibrio terrae</name>
    <dbReference type="NCBI Taxonomy" id="2594003"/>
    <lineage>
        <taxon>Bacteria</taxon>
        <taxon>Pseudomonadati</taxon>
        <taxon>Pseudomonadota</taxon>
        <taxon>Alphaproteobacteria</taxon>
        <taxon>Rhodospirillales</taxon>
        <taxon>Rhodospirillaceae</taxon>
        <taxon>Ferrovibrio</taxon>
    </lineage>
</organism>
<accession>A0A516H6G9</accession>
<evidence type="ECO:0000313" key="7">
    <source>
        <dbReference type="EMBL" id="QDO99290.1"/>
    </source>
</evidence>
<evidence type="ECO:0000256" key="2">
    <source>
        <dbReference type="ARBA" id="ARBA00023136"/>
    </source>
</evidence>
<evidence type="ECO:0000259" key="5">
    <source>
        <dbReference type="Pfam" id="PF03968"/>
    </source>
</evidence>
<dbReference type="RefSeq" id="WP_144258286.1">
    <property type="nucleotide sequence ID" value="NZ_CP041636.1"/>
</dbReference>
<comment type="caution">
    <text evidence="4">Lacks conserved residue(s) required for the propagation of feature annotation.</text>
</comment>
<reference evidence="7 8" key="1">
    <citation type="submission" date="2019-07" db="EMBL/GenBank/DDBJ databases">
        <title>Genome sequencing for Ferrovibrio sp. K5.</title>
        <authorList>
            <person name="Park S.-J."/>
        </authorList>
    </citation>
    <scope>NUCLEOTIDE SEQUENCE [LARGE SCALE GENOMIC DNA]</scope>
    <source>
        <strain evidence="7 8">K5</strain>
    </source>
</reference>
<feature type="domain" description="LptD C-terminal" evidence="6">
    <location>
        <begin position="295"/>
        <end position="665"/>
    </location>
</feature>
<keyword evidence="3 4" id="KW-0998">Cell outer membrane</keyword>
<sequence precursor="true">MNARRGGLLQAAIIALLLSYAAQSQAQIQPQSQPAAGSAAPTAGSGEPVLMTADQLNYDQNLGLIRAEGKVELSQGGRTLLADMVSYSERDDKVTASGNVSLLEENGTVIFANYMELTGGMRNGFIRDISFLLNDMSRGAAAQAERKDGNRTIMKKAVYSTCSLCESDPTRAPLWQIKGREVEHNESEQEIKYRDAVFELFGIPILYSPYFSHPDPTVNRRSGFLPPRYTSSSFFQSAVQVPYFYAIDDTSDLTVTPQYSTRQGPFIGADYRQRFAKGEIQLDGSVADEDASNDTRGHIRANAAFRATDDITYGANILRSTDDTYLSRYSIQDRPSGNTLVSRVYGEAINNRHFASVNAFAFQNTLERVRNSTVPIAVPVMDYSAVFEPGDYGGRWGLDANMVSLSRSEGPDMRRLTSTVSWSQPYYAPSGEVFTATAMMRADGYWSDNVSQSMVPGSTDGANMTGRVLPAVALDWRYPMVRDAGRMRQLVEPIVMGVISPYGGNRSDIPNEDSVSFEFDETNLFSLSRFPGYDRWDGGPKLNYGVRMAAYGENNGHVEFLAGQSLRAKTDDTFTEASGLRDQFSDYVGRLTVSPGRYIQLVDRVRLAQNSNLDVRRHEMGATLGTSTNNFTVSYADLVNTDYLRQNERQEAISATVRMQLSKYWATEIRHTRDLRDDGSLLNFLGLRYTDECFDIILFAERTFTVNRDIQPDTVIGVRFRIASFN</sequence>
<evidence type="ECO:0000259" key="6">
    <source>
        <dbReference type="Pfam" id="PF04453"/>
    </source>
</evidence>
<dbReference type="Proteomes" id="UP000317496">
    <property type="component" value="Chromosome"/>
</dbReference>
<dbReference type="InterPro" id="IPR007543">
    <property type="entry name" value="LptD_C"/>
</dbReference>
<evidence type="ECO:0000256" key="1">
    <source>
        <dbReference type="ARBA" id="ARBA00022729"/>
    </source>
</evidence>
<dbReference type="InterPro" id="IPR020889">
    <property type="entry name" value="LipoPS_assembly_LptD"/>
</dbReference>
<comment type="subunit">
    <text evidence="4">Component of the lipopolysaccharide transport and assembly complex.</text>
</comment>
<dbReference type="Pfam" id="PF03968">
    <property type="entry name" value="LptD_N"/>
    <property type="match status" value="1"/>
</dbReference>
<dbReference type="GO" id="GO:0043165">
    <property type="term" value="P:Gram-negative-bacterium-type cell outer membrane assembly"/>
    <property type="evidence" value="ECO:0007669"/>
    <property type="project" value="UniProtKB-UniRule"/>
</dbReference>
<dbReference type="GO" id="GO:1990351">
    <property type="term" value="C:transporter complex"/>
    <property type="evidence" value="ECO:0007669"/>
    <property type="project" value="TreeGrafter"/>
</dbReference>
<feature type="signal peptide" evidence="4">
    <location>
        <begin position="1"/>
        <end position="26"/>
    </location>
</feature>
<dbReference type="Pfam" id="PF04453">
    <property type="entry name" value="LptD"/>
    <property type="match status" value="1"/>
</dbReference>
<feature type="domain" description="Organic solvent tolerance-like N-terminal" evidence="5">
    <location>
        <begin position="52"/>
        <end position="124"/>
    </location>
</feature>
<feature type="chain" id="PRO_5022276882" description="LPS-assembly protein LptD" evidence="4">
    <location>
        <begin position="27"/>
        <end position="726"/>
    </location>
</feature>
<comment type="similarity">
    <text evidence="4">Belongs to the LptD family.</text>
</comment>
<proteinExistence type="inferred from homology"/>